<organism evidence="1">
    <name type="scientific">viral metagenome</name>
    <dbReference type="NCBI Taxonomy" id="1070528"/>
    <lineage>
        <taxon>unclassified sequences</taxon>
        <taxon>metagenomes</taxon>
        <taxon>organismal metagenomes</taxon>
    </lineage>
</organism>
<name>A0A6C0DB99_9ZZZZ</name>
<proteinExistence type="predicted"/>
<evidence type="ECO:0000313" key="1">
    <source>
        <dbReference type="EMBL" id="QHT13219.1"/>
    </source>
</evidence>
<protein>
    <submittedName>
        <fullName evidence="1">Uncharacterized protein</fullName>
    </submittedName>
</protein>
<reference evidence="1" key="1">
    <citation type="journal article" date="2020" name="Nature">
        <title>Giant virus diversity and host interactions through global metagenomics.</title>
        <authorList>
            <person name="Schulz F."/>
            <person name="Roux S."/>
            <person name="Paez-Espino D."/>
            <person name="Jungbluth S."/>
            <person name="Walsh D.A."/>
            <person name="Denef V.J."/>
            <person name="McMahon K.D."/>
            <person name="Konstantinidis K.T."/>
            <person name="Eloe-Fadrosh E.A."/>
            <person name="Kyrpides N.C."/>
            <person name="Woyke T."/>
        </authorList>
    </citation>
    <scope>NUCLEOTIDE SEQUENCE</scope>
    <source>
        <strain evidence="1">GVMAG-M-3300023174-131</strain>
    </source>
</reference>
<sequence length="212" mass="24927">MLPFEISSQAPKDSPEQVLQNPNELNNIIFGLIHINSQENMLLKSIEKFYININNISEFLDIINSQSSISIRLIDYFITKYSKKNKISYKMEDASMFNIYQSYKQQLKAYQKKNFDPFARGIRIPYFINNTCLITTIGQLNFFKWFISKNILNYVVTNKDSIEQDMNNNKKNINDSKIKKSHKTYKKNNIKIKNIQTVNIQAKVKNNILVTF</sequence>
<dbReference type="AlphaFoldDB" id="A0A6C0DB99"/>
<dbReference type="EMBL" id="MN739564">
    <property type="protein sequence ID" value="QHT13219.1"/>
    <property type="molecule type" value="Genomic_DNA"/>
</dbReference>
<dbReference type="Pfam" id="PF23827">
    <property type="entry name" value="DUF7197"/>
    <property type="match status" value="1"/>
</dbReference>
<accession>A0A6C0DB99</accession>
<dbReference type="InterPro" id="IPR055621">
    <property type="entry name" value="DUF7197"/>
</dbReference>